<dbReference type="NCBIfam" id="TIGR00254">
    <property type="entry name" value="GGDEF"/>
    <property type="match status" value="1"/>
</dbReference>
<comment type="caution">
    <text evidence="3">The sequence shown here is derived from an EMBL/GenBank/DDBJ whole genome shotgun (WGS) entry which is preliminary data.</text>
</comment>
<dbReference type="InterPro" id="IPR000160">
    <property type="entry name" value="GGDEF_dom"/>
</dbReference>
<organism evidence="3 4">
    <name type="scientific">Secundilactobacillus collinoides DSM 20515 = JCM 1123</name>
    <dbReference type="NCBI Taxonomy" id="1423733"/>
    <lineage>
        <taxon>Bacteria</taxon>
        <taxon>Bacillati</taxon>
        <taxon>Bacillota</taxon>
        <taxon>Bacilli</taxon>
        <taxon>Lactobacillales</taxon>
        <taxon>Lactobacillaceae</taxon>
        <taxon>Secundilactobacillus</taxon>
    </lineage>
</organism>
<dbReference type="SMART" id="SM00267">
    <property type="entry name" value="GGDEF"/>
    <property type="match status" value="1"/>
</dbReference>
<sequence>MPTEKSGGMSVNFILVTISYLSSLIANVIVLLGAVSLFTWLEKETERNFIARHRNLVLCAMGISFIVLAYGEAWTNGHSSSNLIGFHWTYLNVVIVAVYNLLLRVKTKWILALTLVLTAAWMLATRPLAVVTAGMYAKLVFVMVLECGVYRFADQIQKTAAMYFVDFTIFSAGCLWLGPNLYTQQSLDAWARQIIALVVLEFAVFWYGRTLYRQNIKLEQFRHDAEFDDLTGVHSFGVFNRDLLRLFNTFKTDQQAYSLYALDVDHFKHINDTYGHLAGNEVLKAISHEIDCVVTHVEYQTRLYRTGGEEFTVILQAIKPDAKRAEEISREIQRAINQLRFTFDGQDVRVTISLGAANVLPDDANYLDSYKRADQFLYTSKRSGRNAITLRGRTLARDVS</sequence>
<keyword evidence="1" id="KW-1133">Transmembrane helix</keyword>
<dbReference type="Pfam" id="PF00990">
    <property type="entry name" value="GGDEF"/>
    <property type="match status" value="1"/>
</dbReference>
<keyword evidence="1" id="KW-0812">Transmembrane</keyword>
<feature type="transmembrane region" description="Helical" evidence="1">
    <location>
        <begin position="109"/>
        <end position="129"/>
    </location>
</feature>
<dbReference type="InterPro" id="IPR050469">
    <property type="entry name" value="Diguanylate_Cyclase"/>
</dbReference>
<evidence type="ECO:0000256" key="1">
    <source>
        <dbReference type="SAM" id="Phobius"/>
    </source>
</evidence>
<keyword evidence="1" id="KW-0472">Membrane</keyword>
<feature type="transmembrane region" description="Helical" evidence="1">
    <location>
        <begin position="20"/>
        <end position="41"/>
    </location>
</feature>
<feature type="transmembrane region" description="Helical" evidence="1">
    <location>
        <begin position="135"/>
        <end position="153"/>
    </location>
</feature>
<accession>A0A0R2BNM6</accession>
<dbReference type="CDD" id="cd01949">
    <property type="entry name" value="GGDEF"/>
    <property type="match status" value="1"/>
</dbReference>
<dbReference type="AlphaFoldDB" id="A0A0R2BNM6"/>
<feature type="transmembrane region" description="Helical" evidence="1">
    <location>
        <begin position="190"/>
        <end position="208"/>
    </location>
</feature>
<feature type="transmembrane region" description="Helical" evidence="1">
    <location>
        <begin position="53"/>
        <end position="71"/>
    </location>
</feature>
<reference evidence="3 4" key="1">
    <citation type="journal article" date="2015" name="Genome Announc.">
        <title>Expanding the biotechnology potential of lactobacilli through comparative genomics of 213 strains and associated genera.</title>
        <authorList>
            <person name="Sun Z."/>
            <person name="Harris H.M."/>
            <person name="McCann A."/>
            <person name="Guo C."/>
            <person name="Argimon S."/>
            <person name="Zhang W."/>
            <person name="Yang X."/>
            <person name="Jeffery I.B."/>
            <person name="Cooney J.C."/>
            <person name="Kagawa T.F."/>
            <person name="Liu W."/>
            <person name="Song Y."/>
            <person name="Salvetti E."/>
            <person name="Wrobel A."/>
            <person name="Rasinkangas P."/>
            <person name="Parkhill J."/>
            <person name="Rea M.C."/>
            <person name="O'Sullivan O."/>
            <person name="Ritari J."/>
            <person name="Douillard F.P."/>
            <person name="Paul Ross R."/>
            <person name="Yang R."/>
            <person name="Briner A.E."/>
            <person name="Felis G.E."/>
            <person name="de Vos W.M."/>
            <person name="Barrangou R."/>
            <person name="Klaenhammer T.R."/>
            <person name="Caufield P.W."/>
            <person name="Cui Y."/>
            <person name="Zhang H."/>
            <person name="O'Toole P.W."/>
        </authorList>
    </citation>
    <scope>NUCLEOTIDE SEQUENCE [LARGE SCALE GENOMIC DNA]</scope>
    <source>
        <strain evidence="3 4">DSM 20515</strain>
    </source>
</reference>
<proteinExistence type="predicted"/>
<dbReference type="PATRIC" id="fig|1423733.4.peg.3203"/>
<evidence type="ECO:0000313" key="4">
    <source>
        <dbReference type="Proteomes" id="UP000051845"/>
    </source>
</evidence>
<dbReference type="GO" id="GO:0052621">
    <property type="term" value="F:diguanylate cyclase activity"/>
    <property type="evidence" value="ECO:0007669"/>
    <property type="project" value="TreeGrafter"/>
</dbReference>
<dbReference type="PANTHER" id="PTHR45138:SF9">
    <property type="entry name" value="DIGUANYLATE CYCLASE DGCM-RELATED"/>
    <property type="match status" value="1"/>
</dbReference>
<dbReference type="GO" id="GO:0043709">
    <property type="term" value="P:cell adhesion involved in single-species biofilm formation"/>
    <property type="evidence" value="ECO:0007669"/>
    <property type="project" value="TreeGrafter"/>
</dbReference>
<dbReference type="Gene3D" id="3.30.70.270">
    <property type="match status" value="1"/>
</dbReference>
<feature type="transmembrane region" description="Helical" evidence="1">
    <location>
        <begin position="160"/>
        <end position="178"/>
    </location>
</feature>
<evidence type="ECO:0000259" key="2">
    <source>
        <dbReference type="PROSITE" id="PS50887"/>
    </source>
</evidence>
<dbReference type="EMBL" id="AYYR01000009">
    <property type="protein sequence ID" value="KRM77707.1"/>
    <property type="molecule type" value="Genomic_DNA"/>
</dbReference>
<protein>
    <submittedName>
        <fullName evidence="3">Diguanylate cyclase phosphodiesterase domain-containing protein</fullName>
    </submittedName>
</protein>
<evidence type="ECO:0000313" key="3">
    <source>
        <dbReference type="EMBL" id="KRM77707.1"/>
    </source>
</evidence>
<dbReference type="GO" id="GO:1902201">
    <property type="term" value="P:negative regulation of bacterial-type flagellum-dependent cell motility"/>
    <property type="evidence" value="ECO:0007669"/>
    <property type="project" value="TreeGrafter"/>
</dbReference>
<dbReference type="GO" id="GO:0005886">
    <property type="term" value="C:plasma membrane"/>
    <property type="evidence" value="ECO:0007669"/>
    <property type="project" value="TreeGrafter"/>
</dbReference>
<dbReference type="InterPro" id="IPR043128">
    <property type="entry name" value="Rev_trsase/Diguanyl_cyclase"/>
</dbReference>
<dbReference type="PANTHER" id="PTHR45138">
    <property type="entry name" value="REGULATORY COMPONENTS OF SENSORY TRANSDUCTION SYSTEM"/>
    <property type="match status" value="1"/>
</dbReference>
<dbReference type="PROSITE" id="PS50887">
    <property type="entry name" value="GGDEF"/>
    <property type="match status" value="1"/>
</dbReference>
<feature type="domain" description="GGDEF" evidence="2">
    <location>
        <begin position="255"/>
        <end position="393"/>
    </location>
</feature>
<dbReference type="Proteomes" id="UP000051845">
    <property type="component" value="Unassembled WGS sequence"/>
</dbReference>
<feature type="transmembrane region" description="Helical" evidence="1">
    <location>
        <begin position="83"/>
        <end position="102"/>
    </location>
</feature>
<dbReference type="InterPro" id="IPR029787">
    <property type="entry name" value="Nucleotide_cyclase"/>
</dbReference>
<gene>
    <name evidence="3" type="ORF">FC82_GL003079</name>
</gene>
<name>A0A0R2BNM6_SECCO</name>
<dbReference type="SUPFAM" id="SSF55073">
    <property type="entry name" value="Nucleotide cyclase"/>
    <property type="match status" value="1"/>
</dbReference>